<dbReference type="PROSITE" id="PS00198">
    <property type="entry name" value="4FE4S_FER_1"/>
    <property type="match status" value="1"/>
</dbReference>
<sequence length="109" mass="12619">MYQDSSVEANPEKNTVELNRERCKGCYLCLNICPNALFSIDKKANKNGVFPVLMENADYCLNCQRCVEICPDQALLSPGHSQLNWSGIVYWASFQWHQFHLQRRGKYKT</sequence>
<evidence type="ECO:0000259" key="4">
    <source>
        <dbReference type="PROSITE" id="PS51379"/>
    </source>
</evidence>
<dbReference type="GO" id="GO:0051536">
    <property type="term" value="F:iron-sulfur cluster binding"/>
    <property type="evidence" value="ECO:0007669"/>
    <property type="project" value="UniProtKB-KW"/>
</dbReference>
<accession>A0A2M7G3B3</accession>
<dbReference type="GO" id="GO:0046872">
    <property type="term" value="F:metal ion binding"/>
    <property type="evidence" value="ECO:0007669"/>
    <property type="project" value="UniProtKB-KW"/>
</dbReference>
<evidence type="ECO:0000256" key="3">
    <source>
        <dbReference type="ARBA" id="ARBA00023014"/>
    </source>
</evidence>
<dbReference type="InterPro" id="IPR017896">
    <property type="entry name" value="4Fe4S_Fe-S-bd"/>
</dbReference>
<dbReference type="PROSITE" id="PS51379">
    <property type="entry name" value="4FE4S_FER_2"/>
    <property type="match status" value="2"/>
</dbReference>
<proteinExistence type="predicted"/>
<evidence type="ECO:0000313" key="6">
    <source>
        <dbReference type="Proteomes" id="UP000231019"/>
    </source>
</evidence>
<reference evidence="5 6" key="1">
    <citation type="submission" date="2017-09" db="EMBL/GenBank/DDBJ databases">
        <title>Depth-based differentiation of microbial function through sediment-hosted aquifers and enrichment of novel symbionts in the deep terrestrial subsurface.</title>
        <authorList>
            <person name="Probst A.J."/>
            <person name="Ladd B."/>
            <person name="Jarett J.K."/>
            <person name="Geller-Mcgrath D.E."/>
            <person name="Sieber C.M."/>
            <person name="Emerson J.B."/>
            <person name="Anantharaman K."/>
            <person name="Thomas B.C."/>
            <person name="Malmstrom R."/>
            <person name="Stieglmeier M."/>
            <person name="Klingl A."/>
            <person name="Woyke T."/>
            <person name="Ryan C.M."/>
            <person name="Banfield J.F."/>
        </authorList>
    </citation>
    <scope>NUCLEOTIDE SEQUENCE [LARGE SCALE GENOMIC DNA]</scope>
    <source>
        <strain evidence="5">CG17_big_fil_post_rev_8_21_14_2_50_48_46</strain>
    </source>
</reference>
<dbReference type="AlphaFoldDB" id="A0A2M7G3B3"/>
<dbReference type="PANTHER" id="PTHR43122">
    <property type="entry name" value="FERREDOXIN SUBUNIT OF PYRUVATE:FLAVODOXIN OXIDOREDUCTASE-RELATED"/>
    <property type="match status" value="1"/>
</dbReference>
<keyword evidence="2" id="KW-0408">Iron</keyword>
<dbReference type="Pfam" id="PF12838">
    <property type="entry name" value="Fer4_7"/>
    <property type="match status" value="1"/>
</dbReference>
<comment type="caution">
    <text evidence="5">The sequence shown here is derived from an EMBL/GenBank/DDBJ whole genome shotgun (WGS) entry which is preliminary data.</text>
</comment>
<dbReference type="InterPro" id="IPR017900">
    <property type="entry name" value="4Fe4S_Fe_S_CS"/>
</dbReference>
<keyword evidence="3" id="KW-0411">Iron-sulfur</keyword>
<keyword evidence="1" id="KW-0479">Metal-binding</keyword>
<organism evidence="5 6">
    <name type="scientific">bacterium (Candidatus Blackallbacteria) CG17_big_fil_post_rev_8_21_14_2_50_48_46</name>
    <dbReference type="NCBI Taxonomy" id="2014261"/>
    <lineage>
        <taxon>Bacteria</taxon>
        <taxon>Candidatus Blackallbacteria</taxon>
    </lineage>
</organism>
<dbReference type="SUPFAM" id="SSF54862">
    <property type="entry name" value="4Fe-4S ferredoxins"/>
    <property type="match status" value="1"/>
</dbReference>
<gene>
    <name evidence="5" type="ORF">COW36_13410</name>
</gene>
<evidence type="ECO:0000313" key="5">
    <source>
        <dbReference type="EMBL" id="PIW16325.1"/>
    </source>
</evidence>
<dbReference type="Gene3D" id="3.30.70.20">
    <property type="match status" value="1"/>
</dbReference>
<dbReference type="Proteomes" id="UP000231019">
    <property type="component" value="Unassembled WGS sequence"/>
</dbReference>
<evidence type="ECO:0000256" key="1">
    <source>
        <dbReference type="ARBA" id="ARBA00022723"/>
    </source>
</evidence>
<dbReference type="PANTHER" id="PTHR43122:SF2">
    <property type="entry name" value="FERREDOXIN SUBUNIT OF PYRUVATE:FLAVODOXIN OXIDOREDUCTASE"/>
    <property type="match status" value="1"/>
</dbReference>
<feature type="domain" description="4Fe-4S ferredoxin-type" evidence="4">
    <location>
        <begin position="51"/>
        <end position="80"/>
    </location>
</feature>
<feature type="domain" description="4Fe-4S ferredoxin-type" evidence="4">
    <location>
        <begin position="14"/>
        <end position="43"/>
    </location>
</feature>
<dbReference type="EMBL" id="PFFQ01000038">
    <property type="protein sequence ID" value="PIW16325.1"/>
    <property type="molecule type" value="Genomic_DNA"/>
</dbReference>
<name>A0A2M7G3B3_9BACT</name>
<evidence type="ECO:0000256" key="2">
    <source>
        <dbReference type="ARBA" id="ARBA00023004"/>
    </source>
</evidence>
<protein>
    <recommendedName>
        <fullName evidence="4">4Fe-4S ferredoxin-type domain-containing protein</fullName>
    </recommendedName>
</protein>